<dbReference type="GO" id="GO:0006744">
    <property type="term" value="P:ubiquinone biosynthetic process"/>
    <property type="evidence" value="ECO:0007669"/>
    <property type="project" value="TreeGrafter"/>
</dbReference>
<name>A0A1Y2IYF7_TRAC3</name>
<dbReference type="InterPro" id="IPR000092">
    <property type="entry name" value="Polyprenyl_synt"/>
</dbReference>
<gene>
    <name evidence="12" type="ORF">PYCCODRAFT_1450180</name>
</gene>
<evidence type="ECO:0000256" key="8">
    <source>
        <dbReference type="ARBA" id="ARBA00032424"/>
    </source>
</evidence>
<dbReference type="SUPFAM" id="SSF48576">
    <property type="entry name" value="Terpenoid synthases"/>
    <property type="match status" value="2"/>
</dbReference>
<dbReference type="GO" id="GO:0008299">
    <property type="term" value="P:isoprenoid biosynthetic process"/>
    <property type="evidence" value="ECO:0007669"/>
    <property type="project" value="UniProtKB-KW"/>
</dbReference>
<keyword evidence="13" id="KW-1185">Reference proteome</keyword>
<organism evidence="12 13">
    <name type="scientific">Trametes coccinea (strain BRFM310)</name>
    <name type="common">Pycnoporus coccineus</name>
    <dbReference type="NCBI Taxonomy" id="1353009"/>
    <lineage>
        <taxon>Eukaryota</taxon>
        <taxon>Fungi</taxon>
        <taxon>Dikarya</taxon>
        <taxon>Basidiomycota</taxon>
        <taxon>Agaricomycotina</taxon>
        <taxon>Agaricomycetes</taxon>
        <taxon>Polyporales</taxon>
        <taxon>Polyporaceae</taxon>
        <taxon>Trametes</taxon>
    </lineage>
</organism>
<evidence type="ECO:0000256" key="5">
    <source>
        <dbReference type="ARBA" id="ARBA00022842"/>
    </source>
</evidence>
<dbReference type="Proteomes" id="UP000193067">
    <property type="component" value="Unassembled WGS sequence"/>
</dbReference>
<dbReference type="OrthoDB" id="9927103at2759"/>
<dbReference type="Gene3D" id="1.10.600.10">
    <property type="entry name" value="Farnesyl Diphosphate Synthase"/>
    <property type="match status" value="1"/>
</dbReference>
<evidence type="ECO:0000256" key="10">
    <source>
        <dbReference type="ARBA" id="ARBA00032873"/>
    </source>
</evidence>
<dbReference type="Gene3D" id="3.30.450.30">
    <property type="entry name" value="Dynein light chain 2a, cytoplasmic"/>
    <property type="match status" value="1"/>
</dbReference>
<comment type="similarity">
    <text evidence="2">Belongs to the FPP/GGPP synthase family.</text>
</comment>
<proteinExistence type="inferred from homology"/>
<dbReference type="InterPro" id="IPR008949">
    <property type="entry name" value="Isoprenoid_synthase_dom_sf"/>
</dbReference>
<dbReference type="GO" id="GO:1990234">
    <property type="term" value="C:transferase complex"/>
    <property type="evidence" value="ECO:0007669"/>
    <property type="project" value="TreeGrafter"/>
</dbReference>
<keyword evidence="3" id="KW-0808">Transferase</keyword>
<comment type="cofactor">
    <cofactor evidence="1">
        <name>Mg(2+)</name>
        <dbReference type="ChEBI" id="CHEBI:18420"/>
    </cofactor>
</comment>
<dbReference type="STRING" id="1353009.A0A1Y2IYF7"/>
<dbReference type="PROSITE" id="PS00444">
    <property type="entry name" value="POLYPRENYL_SYNTHASE_2"/>
    <property type="match status" value="1"/>
</dbReference>
<evidence type="ECO:0000313" key="13">
    <source>
        <dbReference type="Proteomes" id="UP000193067"/>
    </source>
</evidence>
<evidence type="ECO:0000256" key="11">
    <source>
        <dbReference type="SAM" id="MobiDB-lite"/>
    </source>
</evidence>
<accession>A0A1Y2IYF7</accession>
<evidence type="ECO:0000256" key="7">
    <source>
        <dbReference type="ARBA" id="ARBA00032380"/>
    </source>
</evidence>
<dbReference type="EMBL" id="KZ084091">
    <property type="protein sequence ID" value="OSD06170.1"/>
    <property type="molecule type" value="Genomic_DNA"/>
</dbReference>
<protein>
    <recommendedName>
        <fullName evidence="10">(2E,6E)-farnesyl diphosphate synthase</fullName>
    </recommendedName>
    <alternativeName>
        <fullName evidence="9">Dimethylallyltranstransferase</fullName>
    </alternativeName>
    <alternativeName>
        <fullName evidence="8">Farnesyl diphosphate synthase</fullName>
    </alternativeName>
    <alternativeName>
        <fullName evidence="7">Geranyltranstransferase</fullName>
    </alternativeName>
</protein>
<dbReference type="PANTHER" id="PTHR12001:SF69">
    <property type="entry name" value="ALL TRANS-POLYPRENYL-DIPHOSPHATE SYNTHASE PDSS1"/>
    <property type="match status" value="1"/>
</dbReference>
<evidence type="ECO:0000313" key="12">
    <source>
        <dbReference type="EMBL" id="OSD06170.1"/>
    </source>
</evidence>
<dbReference type="GO" id="GO:0004659">
    <property type="term" value="F:prenyltransferase activity"/>
    <property type="evidence" value="ECO:0007669"/>
    <property type="project" value="InterPro"/>
</dbReference>
<evidence type="ECO:0000256" key="6">
    <source>
        <dbReference type="ARBA" id="ARBA00023229"/>
    </source>
</evidence>
<feature type="region of interest" description="Disordered" evidence="11">
    <location>
        <begin position="114"/>
        <end position="140"/>
    </location>
</feature>
<keyword evidence="4" id="KW-0479">Metal-binding</keyword>
<evidence type="ECO:0000256" key="4">
    <source>
        <dbReference type="ARBA" id="ARBA00022723"/>
    </source>
</evidence>
<dbReference type="AlphaFoldDB" id="A0A1Y2IYF7"/>
<keyword evidence="6" id="KW-0414">Isoprene biosynthesis</keyword>
<dbReference type="CDD" id="cd00685">
    <property type="entry name" value="Trans_IPPS_HT"/>
    <property type="match status" value="1"/>
</dbReference>
<evidence type="ECO:0000256" key="3">
    <source>
        <dbReference type="ARBA" id="ARBA00022679"/>
    </source>
</evidence>
<dbReference type="PROSITE" id="PS00723">
    <property type="entry name" value="POLYPRENYL_SYNTHASE_1"/>
    <property type="match status" value="1"/>
</dbReference>
<dbReference type="Pfam" id="PF00348">
    <property type="entry name" value="polyprenyl_synt"/>
    <property type="match status" value="1"/>
</dbReference>
<evidence type="ECO:0000256" key="9">
    <source>
        <dbReference type="ARBA" id="ARBA00032448"/>
    </source>
</evidence>
<evidence type="ECO:0000256" key="2">
    <source>
        <dbReference type="ARBA" id="ARBA00006706"/>
    </source>
</evidence>
<dbReference type="SFLD" id="SFLDS00005">
    <property type="entry name" value="Isoprenoid_Synthase_Type_I"/>
    <property type="match status" value="1"/>
</dbReference>
<keyword evidence="5" id="KW-0460">Magnesium</keyword>
<dbReference type="GO" id="GO:0046872">
    <property type="term" value="F:metal ion binding"/>
    <property type="evidence" value="ECO:0007669"/>
    <property type="project" value="UniProtKB-KW"/>
</dbReference>
<dbReference type="InterPro" id="IPR033749">
    <property type="entry name" value="Polyprenyl_synt_CS"/>
</dbReference>
<reference evidence="12 13" key="1">
    <citation type="journal article" date="2015" name="Biotechnol. Biofuels">
        <title>Enhanced degradation of softwood versus hardwood by the white-rot fungus Pycnoporus coccineus.</title>
        <authorList>
            <person name="Couturier M."/>
            <person name="Navarro D."/>
            <person name="Chevret D."/>
            <person name="Henrissat B."/>
            <person name="Piumi F."/>
            <person name="Ruiz-Duenas F.J."/>
            <person name="Martinez A.T."/>
            <person name="Grigoriev I.V."/>
            <person name="Riley R."/>
            <person name="Lipzen A."/>
            <person name="Berrin J.G."/>
            <person name="Master E.R."/>
            <person name="Rosso M.N."/>
        </authorList>
    </citation>
    <scope>NUCLEOTIDE SEQUENCE [LARGE SCALE GENOMIC DNA]</scope>
    <source>
        <strain evidence="12 13">BRFM310</strain>
    </source>
</reference>
<sequence length="553" mass="60023">MLNLANLRTLLSRVLAPPELHTVALFTPEGDLVCYASDPSKTKDHVRVLVGLSTETWQETREQNVGMVECELGNVVVLPVEGTKQAEGDEPPMLLALNADRSIPFDVLEVKKKASPVQPQAPPANDTYLTTSSAPKPPGRPDPYALVAPQLKELRETLLNLLGSSHPSLTEIAKYYFLHPSKQLRPLLVLLFSQATNGLGSGWYLKKWAAECEGAGGRAEELDRPLTRADVLNDWNPNMPDHTASFQTSFTLRSPRPPHQPPLPPPFPPALHVPTVEYPLALLPTQVRLAQIVEMIHVASLLHDDVIDKSPLRRGAASAPAAFGNKLSVLAGDFLLGRTSAALSRLGENEVVELIASVIANLVEGEILQLKSMHAEELGIAGLSPKVGQENWNIYLQKTYLKTASLMAKGARAAVVLGGCKEGEVWKEVAYAYGRNLGIAFQLVDDILDYEAGDATLGKPGGADLQLGLATGPALFAWEEHPEMGPLIKRKFEQPGDVELARDLVRRSSGVERTRDLARAHADKAKEVLAVLPDSEAKGALEVLTERVVKRTS</sequence>
<dbReference type="PANTHER" id="PTHR12001">
    <property type="entry name" value="GERANYLGERANYL PYROPHOSPHATE SYNTHASE"/>
    <property type="match status" value="1"/>
</dbReference>
<evidence type="ECO:0000256" key="1">
    <source>
        <dbReference type="ARBA" id="ARBA00001946"/>
    </source>
</evidence>